<feature type="compositionally biased region" description="Polar residues" evidence="1">
    <location>
        <begin position="13"/>
        <end position="27"/>
    </location>
</feature>
<feature type="compositionally biased region" description="Polar residues" evidence="1">
    <location>
        <begin position="131"/>
        <end position="141"/>
    </location>
</feature>
<feature type="compositionally biased region" description="Polar residues" evidence="1">
    <location>
        <begin position="636"/>
        <end position="661"/>
    </location>
</feature>
<feature type="region of interest" description="Disordered" evidence="1">
    <location>
        <begin position="106"/>
        <end position="179"/>
    </location>
</feature>
<sequence>MDTHKSEVDNIEDSATASKGSLLQSMLQRLRKDEPSRSLGLRSPGGCLAEESTGGDNVLQESSRKFNTHLSAKKQGNVKYSPNAIPKWERRQLFLHPYALGMLGSSKQESENEDHQLGEREEQLHGWKSKPSFQTSLTVSETQERKSSFEIPIMSDNEDSSHNQDTQLSNISPQIKKSSGTVESVLGNAHSQDVMTEYNAISRENTDSEAYEDVLPLSSMVESLTQNTDKTLPDPPSVHTHNTLISNPLCYRVRKVKLSMDTPTKTKSSLITSTQTCTRSGDQLPNTLINEDQSLDLRMDCEDMHNSYSTDTAQDPSLKRDATGSTGSNTSLGKVSDKGRNTADRKTNITEKLKEKWREKGERKQGSGSGQDKESLYLEPDPLLVEEAMVSPTSFYEEQGLSENKTCLQRSFTLCDFKLDLGSMNLMDEMFTGDEWSKYLPVQECPSQEVDIDQSQTSSVHTCDDNEMSVTDNLDHHGLRSKSDSGSAHSCENIDKKGIIIEGDQHDPGVESNIYIYAIPTEKTDKPPENKTNPSSNQEESEDNYDYVEYMFPMPPYWKNSKPLPSLDFSVIRSQELLDNSMLKTRISLGKKRKHRPPGKEKKEKPSSTFYNIPSSVLQPPQQLPSSHSPSPQPTVFPSSVFYTHPSLTDTQESTSSQTLGSVAEKTKPKWKGFFPKTKGKSKH</sequence>
<evidence type="ECO:0000313" key="2">
    <source>
        <dbReference type="EMBL" id="KAG5286489.1"/>
    </source>
</evidence>
<feature type="compositionally biased region" description="Polar residues" evidence="1">
    <location>
        <begin position="323"/>
        <end position="333"/>
    </location>
</feature>
<protein>
    <submittedName>
        <fullName evidence="2">Uncharacterized protein</fullName>
    </submittedName>
</protein>
<dbReference type="EMBL" id="JADWDJ010000001">
    <property type="protein sequence ID" value="KAG5286489.1"/>
    <property type="molecule type" value="Genomic_DNA"/>
</dbReference>
<comment type="caution">
    <text evidence="2">The sequence shown here is derived from an EMBL/GenBank/DDBJ whole genome shotgun (WGS) entry which is preliminary data.</text>
</comment>
<keyword evidence="3" id="KW-1185">Reference proteome</keyword>
<feature type="compositionally biased region" description="Low complexity" evidence="1">
    <location>
        <begin position="614"/>
        <end position="630"/>
    </location>
</feature>
<reference evidence="2 3" key="1">
    <citation type="submission" date="2020-10" db="EMBL/GenBank/DDBJ databases">
        <title>Chromosome-scale genome assembly of the Allis shad, Alosa alosa.</title>
        <authorList>
            <person name="Margot Z."/>
            <person name="Christophe K."/>
            <person name="Cabau C."/>
            <person name="Louis A."/>
            <person name="Berthelot C."/>
            <person name="Parey E."/>
            <person name="Roest Crollius H."/>
            <person name="Montfort J."/>
            <person name="Robinson-Rechavi M."/>
            <person name="Bucao C."/>
            <person name="Bouchez O."/>
            <person name="Gislard M."/>
            <person name="Lluch J."/>
            <person name="Milhes M."/>
            <person name="Lampietro C."/>
            <person name="Lopez Roques C."/>
            <person name="Donnadieu C."/>
            <person name="Braasch I."/>
            <person name="Desvignes T."/>
            <person name="Postlethwait J."/>
            <person name="Bobe J."/>
            <person name="Guiguen Y."/>
        </authorList>
    </citation>
    <scope>NUCLEOTIDE SEQUENCE [LARGE SCALE GENOMIC DNA]</scope>
    <source>
        <strain evidence="2">M-15738</strain>
        <tissue evidence="2">Blood</tissue>
    </source>
</reference>
<gene>
    <name evidence="2" type="ORF">AALO_G00015400</name>
</gene>
<feature type="region of interest" description="Disordered" evidence="1">
    <location>
        <begin position="584"/>
        <end position="684"/>
    </location>
</feature>
<feature type="compositionally biased region" description="Polar residues" evidence="1">
    <location>
        <begin position="306"/>
        <end position="315"/>
    </location>
</feature>
<dbReference type="Proteomes" id="UP000823561">
    <property type="component" value="Chromosome 1"/>
</dbReference>
<feature type="compositionally biased region" description="Basic and acidic residues" evidence="1">
    <location>
        <begin position="335"/>
        <end position="376"/>
    </location>
</feature>
<organism evidence="2 3">
    <name type="scientific">Alosa alosa</name>
    <name type="common">allis shad</name>
    <dbReference type="NCBI Taxonomy" id="278164"/>
    <lineage>
        <taxon>Eukaryota</taxon>
        <taxon>Metazoa</taxon>
        <taxon>Chordata</taxon>
        <taxon>Craniata</taxon>
        <taxon>Vertebrata</taxon>
        <taxon>Euteleostomi</taxon>
        <taxon>Actinopterygii</taxon>
        <taxon>Neopterygii</taxon>
        <taxon>Teleostei</taxon>
        <taxon>Clupei</taxon>
        <taxon>Clupeiformes</taxon>
        <taxon>Clupeoidei</taxon>
        <taxon>Clupeidae</taxon>
        <taxon>Alosa</taxon>
    </lineage>
</organism>
<evidence type="ECO:0000256" key="1">
    <source>
        <dbReference type="SAM" id="MobiDB-lite"/>
    </source>
</evidence>
<dbReference type="AlphaFoldDB" id="A0AAV6HGK9"/>
<feature type="compositionally biased region" description="Basic and acidic residues" evidence="1">
    <location>
        <begin position="108"/>
        <end position="125"/>
    </location>
</feature>
<feature type="region of interest" description="Disordered" evidence="1">
    <location>
        <begin position="520"/>
        <end position="543"/>
    </location>
</feature>
<feature type="region of interest" description="Disordered" evidence="1">
    <location>
        <begin position="1"/>
        <end position="58"/>
    </location>
</feature>
<accession>A0AAV6HGK9</accession>
<feature type="compositionally biased region" description="Polar residues" evidence="1">
    <location>
        <begin position="163"/>
        <end position="179"/>
    </location>
</feature>
<name>A0AAV6HGK9_9TELE</name>
<proteinExistence type="predicted"/>
<feature type="region of interest" description="Disordered" evidence="1">
    <location>
        <begin position="306"/>
        <end position="376"/>
    </location>
</feature>
<evidence type="ECO:0000313" key="3">
    <source>
        <dbReference type="Proteomes" id="UP000823561"/>
    </source>
</evidence>